<dbReference type="PANTHER" id="PTHR43004">
    <property type="entry name" value="TRK SYSTEM POTASSIUM UPTAKE PROTEIN"/>
    <property type="match status" value="1"/>
</dbReference>
<evidence type="ECO:0000256" key="2">
    <source>
        <dbReference type="ARBA" id="ARBA00022630"/>
    </source>
</evidence>
<keyword evidence="5" id="KW-0560">Oxidoreductase</keyword>
<feature type="domain" description="FAD-binding" evidence="4">
    <location>
        <begin position="6"/>
        <end position="339"/>
    </location>
</feature>
<dbReference type="InterPro" id="IPR002938">
    <property type="entry name" value="FAD-bd"/>
</dbReference>
<dbReference type="Gene3D" id="3.30.70.2450">
    <property type="match status" value="1"/>
</dbReference>
<reference evidence="5 6" key="1">
    <citation type="submission" date="2015-11" db="EMBL/GenBank/DDBJ databases">
        <title>Identification of large and diverse effector repertoires of 38 Legionella species.</title>
        <authorList>
            <person name="Burstein D."/>
            <person name="Amaro F."/>
            <person name="Zusman T."/>
            <person name="Lifshitz Z."/>
            <person name="Cohen O."/>
            <person name="Gilbert J.A."/>
            <person name="Pupko T."/>
            <person name="Shuman H.A."/>
            <person name="Segal G."/>
        </authorList>
    </citation>
    <scope>NUCLEOTIDE SEQUENCE [LARGE SCALE GENOMIC DNA]</scope>
    <source>
        <strain evidence="5 6">1762-AUS-E</strain>
    </source>
</reference>
<evidence type="ECO:0000259" key="4">
    <source>
        <dbReference type="Pfam" id="PF01494"/>
    </source>
</evidence>
<organism evidence="5 6">
    <name type="scientific">Legionella adelaidensis</name>
    <dbReference type="NCBI Taxonomy" id="45056"/>
    <lineage>
        <taxon>Bacteria</taxon>
        <taxon>Pseudomonadati</taxon>
        <taxon>Pseudomonadota</taxon>
        <taxon>Gammaproteobacteria</taxon>
        <taxon>Legionellales</taxon>
        <taxon>Legionellaceae</taxon>
        <taxon>Legionella</taxon>
    </lineage>
</organism>
<dbReference type="SUPFAM" id="SSF51905">
    <property type="entry name" value="FAD/NAD(P)-binding domain"/>
    <property type="match status" value="1"/>
</dbReference>
<proteinExistence type="predicted"/>
<evidence type="ECO:0000313" key="5">
    <source>
        <dbReference type="EMBL" id="KTC66649.1"/>
    </source>
</evidence>
<dbReference type="Proteomes" id="UP000054859">
    <property type="component" value="Unassembled WGS sequence"/>
</dbReference>
<dbReference type="GO" id="GO:0071949">
    <property type="term" value="F:FAD binding"/>
    <property type="evidence" value="ECO:0007669"/>
    <property type="project" value="InterPro"/>
</dbReference>
<dbReference type="Gene3D" id="3.40.30.120">
    <property type="match status" value="1"/>
</dbReference>
<dbReference type="PATRIC" id="fig|45056.6.peg.1349"/>
<dbReference type="EMBL" id="LNKA01000001">
    <property type="protein sequence ID" value="KTC66649.1"/>
    <property type="molecule type" value="Genomic_DNA"/>
</dbReference>
<dbReference type="AlphaFoldDB" id="A0A0W0R6I0"/>
<dbReference type="GO" id="GO:0018677">
    <property type="term" value="F:pentachlorophenol monooxygenase activity"/>
    <property type="evidence" value="ECO:0007669"/>
    <property type="project" value="UniProtKB-EC"/>
</dbReference>
<evidence type="ECO:0000256" key="1">
    <source>
        <dbReference type="ARBA" id="ARBA00001974"/>
    </source>
</evidence>
<protein>
    <submittedName>
        <fullName evidence="5">FAD dependent oxidoreductase</fullName>
        <ecNumber evidence="5">1.14.13.50</ecNumber>
    </submittedName>
</protein>
<comment type="cofactor">
    <cofactor evidence="1">
        <name>FAD</name>
        <dbReference type="ChEBI" id="CHEBI:57692"/>
    </cofactor>
</comment>
<keyword evidence="2" id="KW-0285">Flavoprotein</keyword>
<keyword evidence="3" id="KW-0274">FAD</keyword>
<accession>A0A0W0R6I0</accession>
<comment type="caution">
    <text evidence="5">The sequence shown here is derived from an EMBL/GenBank/DDBJ whole genome shotgun (WGS) entry which is preliminary data.</text>
</comment>
<dbReference type="Gene3D" id="3.50.50.60">
    <property type="entry name" value="FAD/NAD(P)-binding domain"/>
    <property type="match status" value="1"/>
</dbReference>
<evidence type="ECO:0000313" key="6">
    <source>
        <dbReference type="Proteomes" id="UP000054859"/>
    </source>
</evidence>
<dbReference type="EC" id="1.14.13.50" evidence="5"/>
<sequence length="529" mass="59580">MSTNTVDVLVIGAGPVGLFCANELHRHGLTCRIVDKKQTLSDKSKALGIHVRTLDVLADCNLLPPILSQGHKVIGAIIKAGGKTLVDATLESLPSHRHYLIDLPQDKTEVVFYNALIEKSIPVEWQSELTGITQEKKVVTTLKKENGVTEIVESQWVIACDGAHSTIRHLLQLPFEGSKYKQNWWLADLIIDWELAENRMVIYVSKFGPMACFPMGKKRYRIVMTAPDGQDKSPDLEDIRAAFQKRSSDKATLSHPVWMSSFSIHHRQVAQYRVGNIFLAGDAAHIHSPMGGQGLNTGIQDIYNLVWKLALVHKRLANPDLLDSYHEERHPVGENVLRTTDIMTKMFLLKNPIAIAARNFFLRQALSFEFIKNKLITNLAELNIHYDKSPIVTNLGNNTFFKAGFYLPDGEVKARGENSKETLHTLVQGTFHHLLLFPGKDKSSIPFLINLGKAIQKKYPEAIRVHIIVSDIPSLPQELIWIDENESLQTACKISDTFAVLVRPDKYIALTLSKVKEGELLTYFNYYFN</sequence>
<evidence type="ECO:0000256" key="3">
    <source>
        <dbReference type="ARBA" id="ARBA00022827"/>
    </source>
</evidence>
<gene>
    <name evidence="5" type="ORF">Lade_1307</name>
</gene>
<keyword evidence="6" id="KW-1185">Reference proteome</keyword>
<dbReference type="STRING" id="45056.Lade_1307"/>
<dbReference type="InterPro" id="IPR036188">
    <property type="entry name" value="FAD/NAD-bd_sf"/>
</dbReference>
<dbReference type="PANTHER" id="PTHR43004:SF19">
    <property type="entry name" value="BINDING MONOOXYGENASE, PUTATIVE (JCVI)-RELATED"/>
    <property type="match status" value="1"/>
</dbReference>
<name>A0A0W0R6I0_9GAMM</name>
<dbReference type="PRINTS" id="PR00420">
    <property type="entry name" value="RNGMNOXGNASE"/>
</dbReference>
<dbReference type="OrthoDB" id="8672648at2"/>
<dbReference type="RefSeq" id="WP_058462306.1">
    <property type="nucleotide sequence ID" value="NZ_CAAAHS010000010.1"/>
</dbReference>
<dbReference type="InterPro" id="IPR050641">
    <property type="entry name" value="RIFMO-like"/>
</dbReference>
<dbReference type="Pfam" id="PF01494">
    <property type="entry name" value="FAD_binding_3"/>
    <property type="match status" value="1"/>
</dbReference>